<keyword evidence="2" id="KW-1185">Reference proteome</keyword>
<proteinExistence type="predicted"/>
<sequence length="102" mass="11520">MPLMRSVPTSHIAKTTPQKAFWIIGKSRRNMLQLQAHTGTVFPFSSNTTKMFFPVLPPSKLRVAYQQRLQRQTTKTPTLTNKRTILVLTTDVVLVILLGGVK</sequence>
<organism evidence="1 2">
    <name type="scientific">Octopus vulgaris</name>
    <name type="common">Common octopus</name>
    <dbReference type="NCBI Taxonomy" id="6645"/>
    <lineage>
        <taxon>Eukaryota</taxon>
        <taxon>Metazoa</taxon>
        <taxon>Spiralia</taxon>
        <taxon>Lophotrochozoa</taxon>
        <taxon>Mollusca</taxon>
        <taxon>Cephalopoda</taxon>
        <taxon>Coleoidea</taxon>
        <taxon>Octopodiformes</taxon>
        <taxon>Octopoda</taxon>
        <taxon>Incirrata</taxon>
        <taxon>Octopodidae</taxon>
        <taxon>Octopus</taxon>
    </lineage>
</organism>
<dbReference type="Proteomes" id="UP001162480">
    <property type="component" value="Chromosome 9"/>
</dbReference>
<reference evidence="1" key="1">
    <citation type="submission" date="2023-08" db="EMBL/GenBank/DDBJ databases">
        <authorList>
            <person name="Alioto T."/>
            <person name="Alioto T."/>
            <person name="Gomez Garrido J."/>
        </authorList>
    </citation>
    <scope>NUCLEOTIDE SEQUENCE</scope>
</reference>
<name>A0AA36B5X0_OCTVU</name>
<evidence type="ECO:0000313" key="1">
    <source>
        <dbReference type="EMBL" id="CAI9728490.1"/>
    </source>
</evidence>
<evidence type="ECO:0000313" key="2">
    <source>
        <dbReference type="Proteomes" id="UP001162480"/>
    </source>
</evidence>
<accession>A0AA36B5X0</accession>
<protein>
    <submittedName>
        <fullName evidence="1">Uncharacterized protein</fullName>
    </submittedName>
</protein>
<dbReference type="AlphaFoldDB" id="A0AA36B5X0"/>
<dbReference type="EMBL" id="OX597822">
    <property type="protein sequence ID" value="CAI9728490.1"/>
    <property type="molecule type" value="Genomic_DNA"/>
</dbReference>
<gene>
    <name evidence="1" type="ORF">OCTVUL_1B005735</name>
</gene>